<gene>
    <name evidence="1" type="ORF">IFT41_22800</name>
</gene>
<comment type="caution">
    <text evidence="1">The sequence shown here is derived from an EMBL/GenBank/DDBJ whole genome shotgun (WGS) entry which is preliminary data.</text>
</comment>
<reference evidence="1 2" key="1">
    <citation type="journal article" date="2020" name="FEMS Microbiol. Ecol.">
        <title>Temporal dynamics of bacterial communities during seed development and maturation.</title>
        <authorList>
            <person name="Chesneau G."/>
            <person name="Torres-Cortes G."/>
            <person name="Briand M."/>
            <person name="Darrasse A."/>
            <person name="Preveaux A."/>
            <person name="Marais C."/>
            <person name="Jacques M.A."/>
            <person name="Shade A."/>
            <person name="Barret M."/>
        </authorList>
    </citation>
    <scope>NUCLEOTIDE SEQUENCE [LARGE SCALE GENOMIC DNA]</scope>
    <source>
        <strain evidence="1 2">CFBP13709</strain>
    </source>
</reference>
<proteinExistence type="predicted"/>
<name>A0ACC5PVE5_ENTAG</name>
<evidence type="ECO:0000313" key="1">
    <source>
        <dbReference type="EMBL" id="MBD8128931.1"/>
    </source>
</evidence>
<keyword evidence="2" id="KW-1185">Reference proteome</keyword>
<organism evidence="1 2">
    <name type="scientific">Enterobacter agglomerans</name>
    <name type="common">Erwinia herbicola</name>
    <name type="synonym">Pantoea agglomerans</name>
    <dbReference type="NCBI Taxonomy" id="549"/>
    <lineage>
        <taxon>Bacteria</taxon>
        <taxon>Pseudomonadati</taxon>
        <taxon>Pseudomonadota</taxon>
        <taxon>Gammaproteobacteria</taxon>
        <taxon>Enterobacterales</taxon>
        <taxon>Erwiniaceae</taxon>
        <taxon>Pantoea</taxon>
        <taxon>Pantoea agglomerans group</taxon>
    </lineage>
</organism>
<evidence type="ECO:0000313" key="2">
    <source>
        <dbReference type="Proteomes" id="UP000610459"/>
    </source>
</evidence>
<dbReference type="Proteomes" id="UP000610459">
    <property type="component" value="Unassembled WGS sequence"/>
</dbReference>
<protein>
    <submittedName>
        <fullName evidence="1">Uncharacterized protein</fullName>
    </submittedName>
</protein>
<accession>A0ACC5PVE5</accession>
<dbReference type="EMBL" id="JACYNR010000026">
    <property type="protein sequence ID" value="MBD8128931.1"/>
    <property type="molecule type" value="Genomic_DNA"/>
</dbReference>
<sequence length="142" mass="15581">MKICLGVVDMQYDYGNTSATTFEVANILEEEYGLFTHFWEQHQDAIIQEAGTAVAHQLINQIRYGAAGGGDLLLGNSIREFNIFLEQEEMAGLGVAGVPTQVALDGVNSRLKKHSGPRRPSFIDGGLFKTSFTAWIEDDAQT</sequence>